<protein>
    <submittedName>
        <fullName evidence="8">EamA family transporter</fullName>
    </submittedName>
    <submittedName>
        <fullName evidence="7">O-acetylserine/cysteine exporter</fullName>
    </submittedName>
</protein>
<dbReference type="Gene3D" id="1.10.3730.20">
    <property type="match status" value="1"/>
</dbReference>
<dbReference type="Pfam" id="PF00892">
    <property type="entry name" value="EamA"/>
    <property type="match status" value="2"/>
</dbReference>
<evidence type="ECO:0000313" key="8">
    <source>
        <dbReference type="EMBL" id="MTV54091.1"/>
    </source>
</evidence>
<dbReference type="InterPro" id="IPR000620">
    <property type="entry name" value="EamA_dom"/>
</dbReference>
<dbReference type="GO" id="GO:0016020">
    <property type="term" value="C:membrane"/>
    <property type="evidence" value="ECO:0007669"/>
    <property type="project" value="UniProtKB-SubCell"/>
</dbReference>
<dbReference type="InterPro" id="IPR037185">
    <property type="entry name" value="EmrE-like"/>
</dbReference>
<evidence type="ECO:0000259" key="6">
    <source>
        <dbReference type="Pfam" id="PF00892"/>
    </source>
</evidence>
<evidence type="ECO:0000256" key="3">
    <source>
        <dbReference type="ARBA" id="ARBA00022989"/>
    </source>
</evidence>
<dbReference type="AlphaFoldDB" id="A0A6I3SXP0"/>
<reference evidence="8 9" key="3">
    <citation type="submission" date="2019-11" db="EMBL/GenBank/DDBJ databases">
        <title>Type strains purchased from KCTC, JCM and DSMZ.</title>
        <authorList>
            <person name="Lu H."/>
        </authorList>
    </citation>
    <scope>NUCLEOTIDE SEQUENCE [LARGE SCALE GENOMIC DNA]</scope>
    <source>
        <strain evidence="8 9">KCTC 52429</strain>
    </source>
</reference>
<evidence type="ECO:0000256" key="2">
    <source>
        <dbReference type="ARBA" id="ARBA00022692"/>
    </source>
</evidence>
<feature type="transmembrane region" description="Helical" evidence="5">
    <location>
        <begin position="130"/>
        <end position="150"/>
    </location>
</feature>
<gene>
    <name evidence="7" type="ORF">GCM10011572_39970</name>
    <name evidence="8" type="ORF">GM672_15275</name>
</gene>
<organism evidence="8 9">
    <name type="scientific">Pseudoduganella buxea</name>
    <dbReference type="NCBI Taxonomy" id="1949069"/>
    <lineage>
        <taxon>Bacteria</taxon>
        <taxon>Pseudomonadati</taxon>
        <taxon>Pseudomonadota</taxon>
        <taxon>Betaproteobacteria</taxon>
        <taxon>Burkholderiales</taxon>
        <taxon>Oxalobacteraceae</taxon>
        <taxon>Telluria group</taxon>
        <taxon>Pseudoduganella</taxon>
    </lineage>
</organism>
<dbReference type="SUPFAM" id="SSF103481">
    <property type="entry name" value="Multidrug resistance efflux transporter EmrE"/>
    <property type="match status" value="2"/>
</dbReference>
<dbReference type="EMBL" id="WNKZ01000042">
    <property type="protein sequence ID" value="MTV54091.1"/>
    <property type="molecule type" value="Genomic_DNA"/>
</dbReference>
<feature type="transmembrane region" description="Helical" evidence="5">
    <location>
        <begin position="282"/>
        <end position="305"/>
    </location>
</feature>
<accession>A0A6I3SXP0</accession>
<feature type="domain" description="EamA" evidence="6">
    <location>
        <begin position="16"/>
        <end position="139"/>
    </location>
</feature>
<dbReference type="RefSeq" id="WP_155471395.1">
    <property type="nucleotide sequence ID" value="NZ_BMKG01000019.1"/>
</dbReference>
<proteinExistence type="predicted"/>
<feature type="transmembrane region" description="Helical" evidence="5">
    <location>
        <begin position="43"/>
        <end position="61"/>
    </location>
</feature>
<evidence type="ECO:0000256" key="1">
    <source>
        <dbReference type="ARBA" id="ARBA00004141"/>
    </source>
</evidence>
<feature type="domain" description="EamA" evidence="6">
    <location>
        <begin position="158"/>
        <end position="298"/>
    </location>
</feature>
<keyword evidence="10" id="KW-1185">Reference proteome</keyword>
<dbReference type="Proteomes" id="UP000430634">
    <property type="component" value="Unassembled WGS sequence"/>
</dbReference>
<feature type="transmembrane region" description="Helical" evidence="5">
    <location>
        <begin position="156"/>
        <end position="176"/>
    </location>
</feature>
<name>A0A6I3SXP0_9BURK</name>
<evidence type="ECO:0000313" key="10">
    <source>
        <dbReference type="Proteomes" id="UP000622638"/>
    </source>
</evidence>
<dbReference type="EMBL" id="BMKG01000019">
    <property type="protein sequence ID" value="GGC14541.1"/>
    <property type="molecule type" value="Genomic_DNA"/>
</dbReference>
<dbReference type="InterPro" id="IPR050638">
    <property type="entry name" value="AA-Vitamin_Transporters"/>
</dbReference>
<keyword evidence="4 5" id="KW-0472">Membrane</keyword>
<reference evidence="10" key="2">
    <citation type="journal article" date="2019" name="Int. J. Syst. Evol. Microbiol.">
        <title>The Global Catalogue of Microorganisms (GCM) 10K type strain sequencing project: providing services to taxonomists for standard genome sequencing and annotation.</title>
        <authorList>
            <consortium name="The Broad Institute Genomics Platform"/>
            <consortium name="The Broad Institute Genome Sequencing Center for Infectious Disease"/>
            <person name="Wu L."/>
            <person name="Ma J."/>
        </authorList>
    </citation>
    <scope>NUCLEOTIDE SEQUENCE [LARGE SCALE GENOMIC DNA]</scope>
    <source>
        <strain evidence="10">CGMCC 1.15931</strain>
    </source>
</reference>
<keyword evidence="2 5" id="KW-0812">Transmembrane</keyword>
<dbReference type="PANTHER" id="PTHR32322:SF9">
    <property type="entry name" value="AMINO-ACID METABOLITE EFFLUX PUMP-RELATED"/>
    <property type="match status" value="1"/>
</dbReference>
<evidence type="ECO:0000313" key="7">
    <source>
        <dbReference type="EMBL" id="GGC14541.1"/>
    </source>
</evidence>
<comment type="caution">
    <text evidence="8">The sequence shown here is derived from an EMBL/GenBank/DDBJ whole genome shotgun (WGS) entry which is preliminary data.</text>
</comment>
<feature type="transmembrane region" description="Helical" evidence="5">
    <location>
        <begin position="222"/>
        <end position="245"/>
    </location>
</feature>
<sequence>MSNSGSAHVALTGRDLLAALAVVVIWGTNFVAMKYGLRQLTPFQLGAGRYVFAVLPLVLFLRPPALPVRWILMYGLFQGVGQFGFVFLSLKVGMSASLASVLLQTQIFFTAVYGFVLLNERPSRQLLAGLFLAALGLVCFGMNYVGAAALATETTVAGFLLVLAGAAMWAASNIVVRLAQKAAPGFDPLAFLVWSSLTPILPFIALSLAFDPPATRWAWVDAPWSMWLALAYLGWMATIVGYGLWTSLLKRYPANRVAPFSLGVPVVGITSGMVVLGESITAWQWSGIALIVAALGCVMFGGRLFRRP</sequence>
<evidence type="ECO:0000256" key="5">
    <source>
        <dbReference type="SAM" id="Phobius"/>
    </source>
</evidence>
<dbReference type="OrthoDB" id="7158585at2"/>
<reference evidence="7" key="1">
    <citation type="journal article" date="2014" name="Int. J. Syst. Evol. Microbiol.">
        <title>Complete genome of a new Firmicutes species belonging to the dominant human colonic microbiota ('Ruminococcus bicirculans') reveals two chromosomes and a selective capacity to utilize plant glucans.</title>
        <authorList>
            <consortium name="NISC Comparative Sequencing Program"/>
            <person name="Wegmann U."/>
            <person name="Louis P."/>
            <person name="Goesmann A."/>
            <person name="Henrissat B."/>
            <person name="Duncan S.H."/>
            <person name="Flint H.J."/>
        </authorList>
    </citation>
    <scope>NUCLEOTIDE SEQUENCE</scope>
    <source>
        <strain evidence="7">CGMCC 1.15931</strain>
    </source>
</reference>
<feature type="transmembrane region" description="Helical" evidence="5">
    <location>
        <begin position="96"/>
        <end position="118"/>
    </location>
</feature>
<feature type="transmembrane region" description="Helical" evidence="5">
    <location>
        <begin position="257"/>
        <end position="276"/>
    </location>
</feature>
<dbReference type="Proteomes" id="UP000622638">
    <property type="component" value="Unassembled WGS sequence"/>
</dbReference>
<feature type="transmembrane region" description="Helical" evidence="5">
    <location>
        <begin position="16"/>
        <end position="37"/>
    </location>
</feature>
<evidence type="ECO:0000256" key="4">
    <source>
        <dbReference type="ARBA" id="ARBA00023136"/>
    </source>
</evidence>
<keyword evidence="3 5" id="KW-1133">Transmembrane helix</keyword>
<comment type="subcellular location">
    <subcellularLocation>
        <location evidence="1">Membrane</location>
        <topology evidence="1">Multi-pass membrane protein</topology>
    </subcellularLocation>
</comment>
<reference evidence="7" key="4">
    <citation type="submission" date="2024-05" db="EMBL/GenBank/DDBJ databases">
        <authorList>
            <person name="Sun Q."/>
            <person name="Zhou Y."/>
        </authorList>
    </citation>
    <scope>NUCLEOTIDE SEQUENCE</scope>
    <source>
        <strain evidence="7">CGMCC 1.15931</strain>
    </source>
</reference>
<feature type="transmembrane region" description="Helical" evidence="5">
    <location>
        <begin position="188"/>
        <end position="210"/>
    </location>
</feature>
<evidence type="ECO:0000313" key="9">
    <source>
        <dbReference type="Proteomes" id="UP000430634"/>
    </source>
</evidence>
<dbReference type="PANTHER" id="PTHR32322">
    <property type="entry name" value="INNER MEMBRANE TRANSPORTER"/>
    <property type="match status" value="1"/>
</dbReference>